<sequence>MDVTEAEHRPLPGQIVRVTRGREAGSYAVVIRFDEPHFVWLVDGDKRKFGQAKKKNVKHIQLTNHIDREVAESIQADGRVSNAKLRYALNQYLLHIGEGKGE</sequence>
<organism evidence="3 4">
    <name type="scientific">Marininema mesophilum</name>
    <dbReference type="NCBI Taxonomy" id="1048340"/>
    <lineage>
        <taxon>Bacteria</taxon>
        <taxon>Bacillati</taxon>
        <taxon>Bacillota</taxon>
        <taxon>Bacilli</taxon>
        <taxon>Bacillales</taxon>
        <taxon>Thermoactinomycetaceae</taxon>
        <taxon>Marininema</taxon>
    </lineage>
</organism>
<gene>
    <name evidence="3" type="ORF">SAMN05444487_107181</name>
</gene>
<keyword evidence="1" id="KW-0689">Ribosomal protein</keyword>
<evidence type="ECO:0008006" key="5">
    <source>
        <dbReference type="Google" id="ProtNLM"/>
    </source>
</evidence>
<dbReference type="GO" id="GO:0005840">
    <property type="term" value="C:ribosome"/>
    <property type="evidence" value="ECO:0007669"/>
    <property type="project" value="UniProtKB-KW"/>
</dbReference>
<dbReference type="EMBL" id="FNNQ01000007">
    <property type="protein sequence ID" value="SDW91237.1"/>
    <property type="molecule type" value="Genomic_DNA"/>
</dbReference>
<name>A0A1H2XEG3_9BACL</name>
<dbReference type="Gene3D" id="2.30.30.30">
    <property type="match status" value="1"/>
</dbReference>
<dbReference type="InterPro" id="IPR008991">
    <property type="entry name" value="Translation_prot_SH3-like_sf"/>
</dbReference>
<evidence type="ECO:0000313" key="4">
    <source>
        <dbReference type="Proteomes" id="UP000198534"/>
    </source>
</evidence>
<dbReference type="STRING" id="1048340.SAMN05444487_107181"/>
<protein>
    <recommendedName>
        <fullName evidence="5">Ribosomal protein L14E/L6E/L27E</fullName>
    </recommendedName>
</protein>
<evidence type="ECO:0000256" key="2">
    <source>
        <dbReference type="ARBA" id="ARBA00023274"/>
    </source>
</evidence>
<dbReference type="AlphaFoldDB" id="A0A1H2XEG3"/>
<keyword evidence="4" id="KW-1185">Reference proteome</keyword>
<evidence type="ECO:0000313" key="3">
    <source>
        <dbReference type="EMBL" id="SDW91237.1"/>
    </source>
</evidence>
<dbReference type="SUPFAM" id="SSF50104">
    <property type="entry name" value="Translation proteins SH3-like domain"/>
    <property type="match status" value="1"/>
</dbReference>
<accession>A0A1H2XEG3</accession>
<evidence type="ECO:0000256" key="1">
    <source>
        <dbReference type="ARBA" id="ARBA00022980"/>
    </source>
</evidence>
<dbReference type="Proteomes" id="UP000198534">
    <property type="component" value="Unassembled WGS sequence"/>
</dbReference>
<reference evidence="3 4" key="1">
    <citation type="submission" date="2016-10" db="EMBL/GenBank/DDBJ databases">
        <authorList>
            <person name="de Groot N.N."/>
        </authorList>
    </citation>
    <scope>NUCLEOTIDE SEQUENCE [LARGE SCALE GENOMIC DNA]</scope>
    <source>
        <strain evidence="3 4">DSM 45610</strain>
    </source>
</reference>
<dbReference type="RefSeq" id="WP_091739384.1">
    <property type="nucleotide sequence ID" value="NZ_FNNQ01000007.1"/>
</dbReference>
<dbReference type="GO" id="GO:1990904">
    <property type="term" value="C:ribonucleoprotein complex"/>
    <property type="evidence" value="ECO:0007669"/>
    <property type="project" value="UniProtKB-KW"/>
</dbReference>
<keyword evidence="2" id="KW-0687">Ribonucleoprotein</keyword>
<dbReference type="CDD" id="cd06088">
    <property type="entry name" value="KOW_RPL14"/>
    <property type="match status" value="1"/>
</dbReference>
<dbReference type="InterPro" id="IPR014722">
    <property type="entry name" value="Rib_uL2_dom2"/>
</dbReference>
<proteinExistence type="predicted"/>
<dbReference type="OrthoDB" id="5244at2"/>
<dbReference type="InterPro" id="IPR041985">
    <property type="entry name" value="Ribosomal_eL14_KOW"/>
</dbReference>